<gene>
    <name evidence="1" type="ORF">PGLA2088_LOCUS6632</name>
</gene>
<comment type="caution">
    <text evidence="1">The sequence shown here is derived from an EMBL/GenBank/DDBJ whole genome shotgun (WGS) entry which is preliminary data.</text>
</comment>
<organism evidence="1 2">
    <name type="scientific">Polarella glacialis</name>
    <name type="common">Dinoflagellate</name>
    <dbReference type="NCBI Taxonomy" id="89957"/>
    <lineage>
        <taxon>Eukaryota</taxon>
        <taxon>Sar</taxon>
        <taxon>Alveolata</taxon>
        <taxon>Dinophyceae</taxon>
        <taxon>Suessiales</taxon>
        <taxon>Suessiaceae</taxon>
        <taxon>Polarella</taxon>
    </lineage>
</organism>
<accession>A0A813ICT7</accession>
<dbReference type="AlphaFoldDB" id="A0A813ICT7"/>
<dbReference type="EMBL" id="CAJNNW010006670">
    <property type="protein sequence ID" value="CAE8648517.1"/>
    <property type="molecule type" value="Genomic_DNA"/>
</dbReference>
<protein>
    <submittedName>
        <fullName evidence="1">Uncharacterized protein</fullName>
    </submittedName>
</protein>
<reference evidence="1" key="1">
    <citation type="submission" date="2021-02" db="EMBL/GenBank/DDBJ databases">
        <authorList>
            <person name="Dougan E. K."/>
            <person name="Rhodes N."/>
            <person name="Thang M."/>
            <person name="Chan C."/>
        </authorList>
    </citation>
    <scope>NUCLEOTIDE SEQUENCE</scope>
</reference>
<proteinExistence type="predicted"/>
<name>A0A813ICT7_POLGL</name>
<evidence type="ECO:0000313" key="1">
    <source>
        <dbReference type="EMBL" id="CAE8648517.1"/>
    </source>
</evidence>
<sequence length="263" mass="26922">MSGRRQLGALQRRGASFAAISWATSSGLGTCGPWRHVSAADLSSSGIETQLADFMDVSRVEGFGTSSSSSDSGLAGPLFTGSDSECGDLRSLSKAIHERAALAAAALEARAAAQAEHDPKGWDGLWASSVLHRAKTEVRRQLAAGSPGFVASPQERVLPLGGAGGPASTAARLAAAGQGQHGDPLVRHSLPLSRGLWAGSDSEGSHLSWCPRPVPGCVSGGGDAASEGRDWLGGNGPQICLFASGLRARQHRGPPRRCLRASG</sequence>
<feature type="non-terminal residue" evidence="1">
    <location>
        <position position="1"/>
    </location>
</feature>
<dbReference type="Proteomes" id="UP000626109">
    <property type="component" value="Unassembled WGS sequence"/>
</dbReference>
<evidence type="ECO:0000313" key="2">
    <source>
        <dbReference type="Proteomes" id="UP000626109"/>
    </source>
</evidence>